<keyword evidence="2" id="KW-0813">Transport</keyword>
<dbReference type="InterPro" id="IPR039424">
    <property type="entry name" value="SBP_5"/>
</dbReference>
<dbReference type="InterPro" id="IPR006311">
    <property type="entry name" value="TAT_signal"/>
</dbReference>
<evidence type="ECO:0000256" key="1">
    <source>
        <dbReference type="ARBA" id="ARBA00005695"/>
    </source>
</evidence>
<evidence type="ECO:0000313" key="6">
    <source>
        <dbReference type="Proteomes" id="UP001595945"/>
    </source>
</evidence>
<dbReference type="PROSITE" id="PS51318">
    <property type="entry name" value="TAT"/>
    <property type="match status" value="1"/>
</dbReference>
<keyword evidence="3" id="KW-0732">Signal</keyword>
<dbReference type="InterPro" id="IPR030678">
    <property type="entry name" value="Peptide/Ni-bd"/>
</dbReference>
<dbReference type="PANTHER" id="PTHR30290:SF9">
    <property type="entry name" value="OLIGOPEPTIDE-BINDING PROTEIN APPA"/>
    <property type="match status" value="1"/>
</dbReference>
<name>A0ABD5PZT4_9EURY</name>
<dbReference type="PANTHER" id="PTHR30290">
    <property type="entry name" value="PERIPLASMIC BINDING COMPONENT OF ABC TRANSPORTER"/>
    <property type="match status" value="1"/>
</dbReference>
<evidence type="ECO:0000259" key="4">
    <source>
        <dbReference type="Pfam" id="PF00496"/>
    </source>
</evidence>
<evidence type="ECO:0000313" key="5">
    <source>
        <dbReference type="EMBL" id="MFC4823898.1"/>
    </source>
</evidence>
<dbReference type="Pfam" id="PF00496">
    <property type="entry name" value="SBP_bac_5"/>
    <property type="match status" value="1"/>
</dbReference>
<dbReference type="InterPro" id="IPR000914">
    <property type="entry name" value="SBP_5_dom"/>
</dbReference>
<evidence type="ECO:0000256" key="3">
    <source>
        <dbReference type="ARBA" id="ARBA00022729"/>
    </source>
</evidence>
<dbReference type="GO" id="GO:0042597">
    <property type="term" value="C:periplasmic space"/>
    <property type="evidence" value="ECO:0007669"/>
    <property type="project" value="UniProtKB-ARBA"/>
</dbReference>
<gene>
    <name evidence="5" type="ORF">ACFO9K_06455</name>
</gene>
<protein>
    <submittedName>
        <fullName evidence="5">ABC transporter substrate-binding protein</fullName>
    </submittedName>
</protein>
<dbReference type="GeneID" id="73047159"/>
<dbReference type="Gene3D" id="3.10.105.10">
    <property type="entry name" value="Dipeptide-binding Protein, Domain 3"/>
    <property type="match status" value="1"/>
</dbReference>
<dbReference type="PROSITE" id="PS01040">
    <property type="entry name" value="SBP_BACTERIAL_5"/>
    <property type="match status" value="1"/>
</dbReference>
<keyword evidence="6" id="KW-1185">Reference proteome</keyword>
<dbReference type="CDD" id="cd00995">
    <property type="entry name" value="PBP2_NikA_DppA_OppA_like"/>
    <property type="match status" value="1"/>
</dbReference>
<proteinExistence type="inferred from homology"/>
<feature type="domain" description="Solute-binding protein family 5" evidence="4">
    <location>
        <begin position="90"/>
        <end position="496"/>
    </location>
</feature>
<sequence length="595" mass="65829">MSEKSNMSRRSFLKATGGAASASVIAGTAAGQETTTQQGGGGGGSGGTLNLINTGTMSTLDPIKATDTASGRVIQQMFDALMNYPDGAIEVQTQLATGYERSDDFTTYTFNLKEGAPFHGDFGEVTAQDFIYSWERLAASDNSRRAYFILDSIGIQHETDSEGNYKPGTLAVEAVDDYTLRVTLEEPFHATLPILAYTSFAALPEGILGDIQGYDGEMEYQTFATQNPIGAGPFQFETWQSNDEAEVSRFPNYHGETAQVEAVNWRIIEDDNAIYTYAMNRNADYFPIPTPFYDPNKVSVENTDDKGRETGTYGPVRNGATVNYLGVATINAFYIGFNTNRVEKPARQAAAYAMNQQQVIEQIFKGRGQAAYHFTPPNIYPGGPDAYTQHAEQNYPYGYNQTQIQQARQVMEDAGYGPNNQYEFTFTIYSGSDTWNQTAQLLRDQLASAHISMNIESAPFSTLLQRGREGNLQAYSLGWVMDWPAPDNFLQLLNPPQTDTSQDAPISYVNWSGTPAANRAASAYEQIEDNPAPTDEAEAARNESYVQMEEANWEDVVFLPVYHETDERFWYQNVDISKFGAAGPSRQMYNTTSIN</sequence>
<comment type="similarity">
    <text evidence="1">Belongs to the bacterial solute-binding protein 5 family.</text>
</comment>
<comment type="caution">
    <text evidence="5">The sequence shown here is derived from an EMBL/GenBank/DDBJ whole genome shotgun (WGS) entry which is preliminary data.</text>
</comment>
<dbReference type="SUPFAM" id="SSF53850">
    <property type="entry name" value="Periplasmic binding protein-like II"/>
    <property type="match status" value="1"/>
</dbReference>
<evidence type="ECO:0000256" key="2">
    <source>
        <dbReference type="ARBA" id="ARBA00022448"/>
    </source>
</evidence>
<dbReference type="PIRSF" id="PIRSF002741">
    <property type="entry name" value="MppA"/>
    <property type="match status" value="1"/>
</dbReference>
<dbReference type="Proteomes" id="UP001595945">
    <property type="component" value="Unassembled WGS sequence"/>
</dbReference>
<organism evidence="5 6">
    <name type="scientific">Halorussus aquaticus</name>
    <dbReference type="NCBI Taxonomy" id="2953748"/>
    <lineage>
        <taxon>Archaea</taxon>
        <taxon>Methanobacteriati</taxon>
        <taxon>Methanobacteriota</taxon>
        <taxon>Stenosarchaea group</taxon>
        <taxon>Halobacteria</taxon>
        <taxon>Halobacteriales</taxon>
        <taxon>Haladaptataceae</taxon>
        <taxon>Halorussus</taxon>
    </lineage>
</organism>
<dbReference type="EMBL" id="JBHSHT010000001">
    <property type="protein sequence ID" value="MFC4823898.1"/>
    <property type="molecule type" value="Genomic_DNA"/>
</dbReference>
<dbReference type="RefSeq" id="WP_254270118.1">
    <property type="nucleotide sequence ID" value="NZ_CP100401.1"/>
</dbReference>
<accession>A0ABD5PZT4</accession>
<dbReference type="InterPro" id="IPR023765">
    <property type="entry name" value="SBP_5_CS"/>
</dbReference>
<dbReference type="AlphaFoldDB" id="A0ABD5PZT4"/>
<reference evidence="5 6" key="1">
    <citation type="journal article" date="2019" name="Int. J. Syst. Evol. Microbiol.">
        <title>The Global Catalogue of Microorganisms (GCM) 10K type strain sequencing project: providing services to taxonomists for standard genome sequencing and annotation.</title>
        <authorList>
            <consortium name="The Broad Institute Genomics Platform"/>
            <consortium name="The Broad Institute Genome Sequencing Center for Infectious Disease"/>
            <person name="Wu L."/>
            <person name="Ma J."/>
        </authorList>
    </citation>
    <scope>NUCLEOTIDE SEQUENCE [LARGE SCALE GENOMIC DNA]</scope>
    <source>
        <strain evidence="5 6">XZYJ18</strain>
    </source>
</reference>
<dbReference type="Gene3D" id="3.40.190.10">
    <property type="entry name" value="Periplasmic binding protein-like II"/>
    <property type="match status" value="1"/>
</dbReference>